<evidence type="ECO:0000313" key="1">
    <source>
        <dbReference type="EMBL" id="PWV09706.1"/>
    </source>
</evidence>
<dbReference type="VEuPathDB" id="TriTrypDB:Tc_MARK_5192"/>
<accession>A0A2V2WM58</accession>
<comment type="caution">
    <text evidence="1">The sequence shown here is derived from an EMBL/GenBank/DDBJ whole genome shotgun (WGS) entry which is preliminary data.</text>
</comment>
<dbReference type="VEuPathDB" id="TriTrypDB:TcBrA4_0091920"/>
<sequence>MWPQRCLEAVERPQGTAFAFICGSVTGEEMRTFRHLASRCLFMPYSVSPWVLSGAPAFYWMIGAAEMWTTFAAPSFSTFFARRVRDGCRLPHCMGCCKAMHYATRLCCGCRAVEIFDFFEKPLEGWGGDPPAQVITDRFTRPFEFAISSLYFHELTADIAEYIQVAAVLHTFKVLSSAPSTSAVDRPVPLKDSGGGSVQFVPRLELLPSFLSARHAHTVTLRSLPSMGGMGDDGIRETVALFVASLSDRSAAVGASALPEGRRHKLCGRDDLD</sequence>
<reference evidence="1 2" key="1">
    <citation type="journal article" date="2018" name="Microb. Genom.">
        <title>Expanding an expanded genome: long-read sequencing of Trypanosoma cruzi.</title>
        <authorList>
            <person name="Berna L."/>
            <person name="Rodriguez M."/>
            <person name="Chiribao M.L."/>
            <person name="Parodi-Talice A."/>
            <person name="Pita S."/>
            <person name="Rijo G."/>
            <person name="Alvarez-Valin F."/>
            <person name="Robello C."/>
        </authorList>
    </citation>
    <scope>NUCLEOTIDE SEQUENCE [LARGE SCALE GENOMIC DNA]</scope>
    <source>
        <strain evidence="1 2">TCC</strain>
    </source>
</reference>
<dbReference type="VEuPathDB" id="TriTrypDB:C3747_76g32"/>
<dbReference type="EMBL" id="PRFC01000076">
    <property type="protein sequence ID" value="PWV09706.1"/>
    <property type="molecule type" value="Genomic_DNA"/>
</dbReference>
<dbReference type="Proteomes" id="UP000246078">
    <property type="component" value="Unassembled WGS sequence"/>
</dbReference>
<proteinExistence type="predicted"/>
<dbReference type="VEuPathDB" id="TriTrypDB:BCY84_11142"/>
<dbReference type="VEuPathDB" id="TriTrypDB:TcCL_Unassigned04683"/>
<dbReference type="VEuPathDB" id="TriTrypDB:ECC02_006031"/>
<protein>
    <submittedName>
        <fullName evidence="1">Uncharacterized protein</fullName>
    </submittedName>
</protein>
<name>A0A2V2WM58_TRYCR</name>
<dbReference type="VEuPathDB" id="TriTrypDB:C4B63_14g227"/>
<dbReference type="AlphaFoldDB" id="A0A2V2WM58"/>
<dbReference type="VEuPathDB" id="TriTrypDB:TcG_10438"/>
<dbReference type="VEuPathDB" id="TriTrypDB:TCSYLVIO_000249"/>
<dbReference type="VEuPathDB" id="TriTrypDB:TCDM_02850"/>
<dbReference type="VEuPathDB" id="TriTrypDB:TcCLB.399389.10"/>
<organism evidence="1 2">
    <name type="scientific">Trypanosoma cruzi</name>
    <dbReference type="NCBI Taxonomy" id="5693"/>
    <lineage>
        <taxon>Eukaryota</taxon>
        <taxon>Discoba</taxon>
        <taxon>Euglenozoa</taxon>
        <taxon>Kinetoplastea</taxon>
        <taxon>Metakinetoplastina</taxon>
        <taxon>Trypanosomatida</taxon>
        <taxon>Trypanosomatidae</taxon>
        <taxon>Trypanosoma</taxon>
        <taxon>Schizotrypanum</taxon>
    </lineage>
</organism>
<evidence type="ECO:0000313" key="2">
    <source>
        <dbReference type="Proteomes" id="UP000246078"/>
    </source>
</evidence>
<gene>
    <name evidence="1" type="ORF">C3747_76g32</name>
</gene>